<keyword evidence="2" id="KW-0808">Transferase</keyword>
<dbReference type="InterPro" id="IPR052514">
    <property type="entry name" value="SAM-dependent_MTase"/>
</dbReference>
<dbReference type="RefSeq" id="WP_145717112.1">
    <property type="nucleotide sequence ID" value="NZ_BAAAFY010000004.1"/>
</dbReference>
<dbReference type="GO" id="GO:0032259">
    <property type="term" value="P:methylation"/>
    <property type="evidence" value="ECO:0007669"/>
    <property type="project" value="UniProtKB-KW"/>
</dbReference>
<organism evidence="2 3">
    <name type="scientific">Chitinophaga japonensis</name>
    <name type="common">Flexibacter japonensis</name>
    <dbReference type="NCBI Taxonomy" id="104662"/>
    <lineage>
        <taxon>Bacteria</taxon>
        <taxon>Pseudomonadati</taxon>
        <taxon>Bacteroidota</taxon>
        <taxon>Chitinophagia</taxon>
        <taxon>Chitinophagales</taxon>
        <taxon>Chitinophagaceae</taxon>
        <taxon>Chitinophaga</taxon>
    </lineage>
</organism>
<dbReference type="SUPFAM" id="SSF53335">
    <property type="entry name" value="S-adenosyl-L-methionine-dependent methyltransferases"/>
    <property type="match status" value="1"/>
</dbReference>
<dbReference type="AlphaFoldDB" id="A0A562T157"/>
<proteinExistence type="predicted"/>
<accession>A0A562T157</accession>
<dbReference type="PANTHER" id="PTHR34203:SF15">
    <property type="entry name" value="SLL1173 PROTEIN"/>
    <property type="match status" value="1"/>
</dbReference>
<dbReference type="InterPro" id="IPR006342">
    <property type="entry name" value="FkbM_mtfrase"/>
</dbReference>
<dbReference type="Proteomes" id="UP000316778">
    <property type="component" value="Unassembled WGS sequence"/>
</dbReference>
<evidence type="ECO:0000313" key="2">
    <source>
        <dbReference type="EMBL" id="TWI86924.1"/>
    </source>
</evidence>
<dbReference type="InterPro" id="IPR029063">
    <property type="entry name" value="SAM-dependent_MTases_sf"/>
</dbReference>
<dbReference type="OrthoDB" id="9812600at2"/>
<dbReference type="EMBL" id="VLLG01000004">
    <property type="protein sequence ID" value="TWI86924.1"/>
    <property type="molecule type" value="Genomic_DNA"/>
</dbReference>
<dbReference type="PANTHER" id="PTHR34203">
    <property type="entry name" value="METHYLTRANSFERASE, FKBM FAMILY PROTEIN"/>
    <property type="match status" value="1"/>
</dbReference>
<evidence type="ECO:0000259" key="1">
    <source>
        <dbReference type="Pfam" id="PF05050"/>
    </source>
</evidence>
<comment type="caution">
    <text evidence="2">The sequence shown here is derived from an EMBL/GenBank/DDBJ whole genome shotgun (WGS) entry which is preliminary data.</text>
</comment>
<dbReference type="NCBIfam" id="TIGR01444">
    <property type="entry name" value="fkbM_fam"/>
    <property type="match status" value="1"/>
</dbReference>
<keyword evidence="3" id="KW-1185">Reference proteome</keyword>
<reference evidence="2 3" key="1">
    <citation type="journal article" date="2013" name="Stand. Genomic Sci.">
        <title>Genomic Encyclopedia of Type Strains, Phase I: The one thousand microbial genomes (KMG-I) project.</title>
        <authorList>
            <person name="Kyrpides N.C."/>
            <person name="Woyke T."/>
            <person name="Eisen J.A."/>
            <person name="Garrity G."/>
            <person name="Lilburn T.G."/>
            <person name="Beck B.J."/>
            <person name="Whitman W.B."/>
            <person name="Hugenholtz P."/>
            <person name="Klenk H.P."/>
        </authorList>
    </citation>
    <scope>NUCLEOTIDE SEQUENCE [LARGE SCALE GENOMIC DNA]</scope>
    <source>
        <strain evidence="2 3">DSM 13484</strain>
    </source>
</reference>
<evidence type="ECO:0000313" key="3">
    <source>
        <dbReference type="Proteomes" id="UP000316778"/>
    </source>
</evidence>
<sequence>MNLLTTLKFIARHPLNKGSEMKALARFVRWQISTRLTPYPIIYSFTNKAKLVVQKGVCGATGNFYCGLYEFNDMSFLLHFLRKGDLFVDVGANIGSYTVLSAAHIEAETVAVEPVPSTYERLLFNIQLNQVNGRVNAINTALGSTAGKLHFTSKLGASNHVSIGNDRDQIEVNVDTLDNVLEGRSPVLLKVDVEGFETEVMRGAHLTLEKETLKAIIIELAGLGNRYGFDERKVHDLLIQHNFQPYTYDPLLRKLTHCRSYDLHNTIYVRDAQFVKERVSTAEKVRIRNKLV</sequence>
<dbReference type="GO" id="GO:0008168">
    <property type="term" value="F:methyltransferase activity"/>
    <property type="evidence" value="ECO:0007669"/>
    <property type="project" value="UniProtKB-KW"/>
</dbReference>
<name>A0A562T157_CHIJA</name>
<gene>
    <name evidence="2" type="ORF">LX66_4191</name>
</gene>
<keyword evidence="2" id="KW-0489">Methyltransferase</keyword>
<feature type="domain" description="Methyltransferase FkbM" evidence="1">
    <location>
        <begin position="89"/>
        <end position="243"/>
    </location>
</feature>
<protein>
    <submittedName>
        <fullName evidence="2">FkbM family methyltransferase</fullName>
    </submittedName>
</protein>
<dbReference type="Pfam" id="PF05050">
    <property type="entry name" value="Methyltransf_21"/>
    <property type="match status" value="1"/>
</dbReference>
<dbReference type="Gene3D" id="3.40.50.150">
    <property type="entry name" value="Vaccinia Virus protein VP39"/>
    <property type="match status" value="1"/>
</dbReference>